<name>A0ABQ1LYV8_9SPHI</name>
<dbReference type="SUPFAM" id="SSF53448">
    <property type="entry name" value="Nucleotide-diphospho-sugar transferases"/>
    <property type="match status" value="1"/>
</dbReference>
<dbReference type="InterPro" id="IPR029044">
    <property type="entry name" value="Nucleotide-diphossugar_trans"/>
</dbReference>
<protein>
    <submittedName>
        <fullName evidence="2">Glycosyl transferase</fullName>
    </submittedName>
</protein>
<dbReference type="Pfam" id="PF00535">
    <property type="entry name" value="Glycos_transf_2"/>
    <property type="match status" value="1"/>
</dbReference>
<keyword evidence="3" id="KW-1185">Reference proteome</keyword>
<reference evidence="3" key="1">
    <citation type="journal article" date="2019" name="Int. J. Syst. Evol. Microbiol.">
        <title>The Global Catalogue of Microorganisms (GCM) 10K type strain sequencing project: providing services to taxonomists for standard genome sequencing and annotation.</title>
        <authorList>
            <consortium name="The Broad Institute Genomics Platform"/>
            <consortium name="The Broad Institute Genome Sequencing Center for Infectious Disease"/>
            <person name="Wu L."/>
            <person name="Ma J."/>
        </authorList>
    </citation>
    <scope>NUCLEOTIDE SEQUENCE [LARGE SCALE GENOMIC DNA]</scope>
    <source>
        <strain evidence="3">CGMCC 1.15342</strain>
    </source>
</reference>
<dbReference type="InterPro" id="IPR001173">
    <property type="entry name" value="Glyco_trans_2-like"/>
</dbReference>
<feature type="domain" description="Glycosyltransferase 2-like" evidence="1">
    <location>
        <begin position="14"/>
        <end position="136"/>
    </location>
</feature>
<dbReference type="Gene3D" id="3.90.550.10">
    <property type="entry name" value="Spore Coat Polysaccharide Biosynthesis Protein SpsA, Chain A"/>
    <property type="match status" value="1"/>
</dbReference>
<dbReference type="EMBL" id="BMIK01000008">
    <property type="protein sequence ID" value="GGC32268.1"/>
    <property type="molecule type" value="Genomic_DNA"/>
</dbReference>
<keyword evidence="2" id="KW-0808">Transferase</keyword>
<accession>A0ABQ1LYV8</accession>
<dbReference type="CDD" id="cd06433">
    <property type="entry name" value="GT_2_WfgS_like"/>
    <property type="match status" value="1"/>
</dbReference>
<comment type="caution">
    <text evidence="2">The sequence shown here is derived from an EMBL/GenBank/DDBJ whole genome shotgun (WGS) entry which is preliminary data.</text>
</comment>
<dbReference type="GO" id="GO:0016740">
    <property type="term" value="F:transferase activity"/>
    <property type="evidence" value="ECO:0007669"/>
    <property type="project" value="UniProtKB-KW"/>
</dbReference>
<organism evidence="2 3">
    <name type="scientific">Parapedobacter defluvii</name>
    <dbReference type="NCBI Taxonomy" id="2045106"/>
    <lineage>
        <taxon>Bacteria</taxon>
        <taxon>Pseudomonadati</taxon>
        <taxon>Bacteroidota</taxon>
        <taxon>Sphingobacteriia</taxon>
        <taxon>Sphingobacteriales</taxon>
        <taxon>Sphingobacteriaceae</taxon>
        <taxon>Parapedobacter</taxon>
    </lineage>
</organism>
<evidence type="ECO:0000259" key="1">
    <source>
        <dbReference type="Pfam" id="PF00535"/>
    </source>
</evidence>
<dbReference type="Proteomes" id="UP000597338">
    <property type="component" value="Unassembled WGS sequence"/>
</dbReference>
<sequence>MQTNNKLKTNHQLSIITVNLNNKEGLSKTLASIANQSCQDFEYIVIDGSSTDGSVALMQNTSFIDRWISEKDTGVYDAMNKGIALATGSYLLFLNSGDQLFDHTVIENAMPKLTGEAIIYGNLKQVWTDTYRIHYFPEKLTFGHFLNQTIGHLSTFIRSDLFEKYGLYETEYKIVADWAFFTKVIVKENVSVKYIPDVVGTFDMNGMSSDPVNFEQINRERRQFLRKHFGRFLDDYEQHEHTLQILKRIQSSKGFRWLKALGVKKFQ</sequence>
<gene>
    <name evidence="2" type="ORF">GCM10011386_25510</name>
</gene>
<evidence type="ECO:0000313" key="2">
    <source>
        <dbReference type="EMBL" id="GGC32268.1"/>
    </source>
</evidence>
<dbReference type="PANTHER" id="PTHR22916:SF67">
    <property type="entry name" value="COLANIC ACID BIOSYNTHESIS GLYCOSYL TRANSFERASE WCAE-RELATED"/>
    <property type="match status" value="1"/>
</dbReference>
<dbReference type="PANTHER" id="PTHR22916">
    <property type="entry name" value="GLYCOSYLTRANSFERASE"/>
    <property type="match status" value="1"/>
</dbReference>
<evidence type="ECO:0000313" key="3">
    <source>
        <dbReference type="Proteomes" id="UP000597338"/>
    </source>
</evidence>
<proteinExistence type="predicted"/>